<protein>
    <submittedName>
        <fullName evidence="11">Cobalt-zinc-cadmium resistance protein CzcD</fullName>
    </submittedName>
</protein>
<keyword evidence="5" id="KW-0862">Zinc</keyword>
<dbReference type="InterPro" id="IPR050681">
    <property type="entry name" value="CDF/SLC30A"/>
</dbReference>
<evidence type="ECO:0000259" key="9">
    <source>
        <dbReference type="Pfam" id="PF01545"/>
    </source>
</evidence>
<evidence type="ECO:0000256" key="8">
    <source>
        <dbReference type="ARBA" id="ARBA00023136"/>
    </source>
</evidence>
<evidence type="ECO:0000256" key="5">
    <source>
        <dbReference type="ARBA" id="ARBA00022906"/>
    </source>
</evidence>
<keyword evidence="7" id="KW-0406">Ion transport</keyword>
<evidence type="ECO:0000313" key="11">
    <source>
        <dbReference type="EMBL" id="OLS60522.1"/>
    </source>
</evidence>
<evidence type="ECO:0000256" key="6">
    <source>
        <dbReference type="ARBA" id="ARBA00022989"/>
    </source>
</evidence>
<dbReference type="AlphaFoldDB" id="A0A0D1P9B2"/>
<keyword evidence="3" id="KW-0813">Transport</keyword>
<dbReference type="Gene3D" id="1.20.1510.10">
    <property type="entry name" value="Cation efflux protein transmembrane domain"/>
    <property type="match status" value="1"/>
</dbReference>
<feature type="domain" description="Cation efflux protein cytoplasmic" evidence="10">
    <location>
        <begin position="215"/>
        <end position="289"/>
    </location>
</feature>
<keyword evidence="4" id="KW-0812">Transmembrane</keyword>
<dbReference type="InterPro" id="IPR036837">
    <property type="entry name" value="Cation_efflux_CTD_sf"/>
</dbReference>
<dbReference type="GO" id="GO:0005385">
    <property type="term" value="F:zinc ion transmembrane transporter activity"/>
    <property type="evidence" value="ECO:0007669"/>
    <property type="project" value="TreeGrafter"/>
</dbReference>
<dbReference type="RefSeq" id="WP_037058636.1">
    <property type="nucleotide sequence ID" value="NZ_MKZO01000046.1"/>
</dbReference>
<gene>
    <name evidence="11" type="primary">czcD_2</name>
    <name evidence="11" type="ORF">PSEMO_46190</name>
</gene>
<dbReference type="SUPFAM" id="SSF161111">
    <property type="entry name" value="Cation efflux protein transmembrane domain-like"/>
    <property type="match status" value="1"/>
</dbReference>
<dbReference type="NCBIfam" id="TIGR01297">
    <property type="entry name" value="CDF"/>
    <property type="match status" value="1"/>
</dbReference>
<proteinExistence type="inferred from homology"/>
<evidence type="ECO:0000313" key="12">
    <source>
        <dbReference type="Proteomes" id="UP000186736"/>
    </source>
</evidence>
<feature type="domain" description="Cation efflux protein transmembrane" evidence="9">
    <location>
        <begin position="21"/>
        <end position="211"/>
    </location>
</feature>
<accession>A0A1Q9QZQ6</accession>
<dbReference type="OrthoDB" id="9809646at2"/>
<evidence type="ECO:0000256" key="7">
    <source>
        <dbReference type="ARBA" id="ARBA00023065"/>
    </source>
</evidence>
<reference evidence="11 12" key="1">
    <citation type="submission" date="2016-10" db="EMBL/GenBank/DDBJ databases">
        <title>Genome Sequence of Pseudomonas putida GM4FR.</title>
        <authorList>
            <person name="Poehlein A."/>
            <person name="Wemheuer F."/>
            <person name="Hollensteiner J."/>
            <person name="Wemheuer B."/>
        </authorList>
    </citation>
    <scope>NUCLEOTIDE SEQUENCE [LARGE SCALE GENOMIC DNA]</scope>
    <source>
        <strain evidence="11 12">GM4FR</strain>
    </source>
</reference>
<dbReference type="InterPro" id="IPR027470">
    <property type="entry name" value="Cation_efflux_CTD"/>
</dbReference>
<comment type="similarity">
    <text evidence="2">Belongs to the cation diffusion facilitator (CDF) transporter (TC 2.A.4) family. SLC30A subfamily.</text>
</comment>
<sequence length="301" mass="32454">MGSNHDHGSAAVREGHQKKLVMALALTGSFMIAEVIGAWITGSLALLSDASHMFTDTAALAISLIALQIAKRPADQKRTFGYARLEILASTFNAVLLFLVAMYILYEAYQRFFMPAEIATGAMMWIAIAGLIVNLISMRLLASASNESLNVKGAYLEVWSDMLGSVGVIIAALIIRFTGWGWVDTIVAVAIGLWVLPRTWQLLRESLGILMEGVPRGLEVEAIESTILSVEGVTGVHDLHVWAVSSGSNVLTSHVVVRDSADADTVLAAVVDAVSSAFEIHHCTIQIERESFHESTPSPTH</sequence>
<dbReference type="Proteomes" id="UP000186736">
    <property type="component" value="Unassembled WGS sequence"/>
</dbReference>
<dbReference type="InterPro" id="IPR002524">
    <property type="entry name" value="Cation_efflux"/>
</dbReference>
<keyword evidence="6" id="KW-1133">Transmembrane helix</keyword>
<keyword evidence="8" id="KW-0472">Membrane</keyword>
<keyword evidence="5" id="KW-0864">Zinc transport</keyword>
<dbReference type="Pfam" id="PF16916">
    <property type="entry name" value="ZT_dimer"/>
    <property type="match status" value="1"/>
</dbReference>
<dbReference type="InterPro" id="IPR058533">
    <property type="entry name" value="Cation_efflux_TM"/>
</dbReference>
<dbReference type="EMBL" id="MKZO01000046">
    <property type="protein sequence ID" value="OLS60522.1"/>
    <property type="molecule type" value="Genomic_DNA"/>
</dbReference>
<dbReference type="GO" id="GO:0005886">
    <property type="term" value="C:plasma membrane"/>
    <property type="evidence" value="ECO:0007669"/>
    <property type="project" value="TreeGrafter"/>
</dbReference>
<comment type="caution">
    <text evidence="11">The sequence shown here is derived from an EMBL/GenBank/DDBJ whole genome shotgun (WGS) entry which is preliminary data.</text>
</comment>
<evidence type="ECO:0000256" key="3">
    <source>
        <dbReference type="ARBA" id="ARBA00022448"/>
    </source>
</evidence>
<dbReference type="PANTHER" id="PTHR11562:SF17">
    <property type="entry name" value="RE54080P-RELATED"/>
    <property type="match status" value="1"/>
</dbReference>
<accession>A0A0D1P9B2</accession>
<organism evidence="11 12">
    <name type="scientific">Pseudomonas putida</name>
    <name type="common">Arthrobacter siderocapsulatus</name>
    <dbReference type="NCBI Taxonomy" id="303"/>
    <lineage>
        <taxon>Bacteria</taxon>
        <taxon>Pseudomonadati</taxon>
        <taxon>Pseudomonadota</taxon>
        <taxon>Gammaproteobacteria</taxon>
        <taxon>Pseudomonadales</taxon>
        <taxon>Pseudomonadaceae</taxon>
        <taxon>Pseudomonas</taxon>
    </lineage>
</organism>
<evidence type="ECO:0000256" key="1">
    <source>
        <dbReference type="ARBA" id="ARBA00004141"/>
    </source>
</evidence>
<dbReference type="InterPro" id="IPR027469">
    <property type="entry name" value="Cation_efflux_TMD_sf"/>
</dbReference>
<evidence type="ECO:0000256" key="2">
    <source>
        <dbReference type="ARBA" id="ARBA00008873"/>
    </source>
</evidence>
<evidence type="ECO:0000259" key="10">
    <source>
        <dbReference type="Pfam" id="PF16916"/>
    </source>
</evidence>
<evidence type="ECO:0000256" key="4">
    <source>
        <dbReference type="ARBA" id="ARBA00022692"/>
    </source>
</evidence>
<name>A0A0D1P9B2_PSEPU</name>
<dbReference type="PANTHER" id="PTHR11562">
    <property type="entry name" value="CATION EFFLUX PROTEIN/ ZINC TRANSPORTER"/>
    <property type="match status" value="1"/>
</dbReference>
<comment type="subcellular location">
    <subcellularLocation>
        <location evidence="1">Membrane</location>
        <topology evidence="1">Multi-pass membrane protein</topology>
    </subcellularLocation>
</comment>
<dbReference type="Pfam" id="PF01545">
    <property type="entry name" value="Cation_efflux"/>
    <property type="match status" value="1"/>
</dbReference>
<dbReference type="SUPFAM" id="SSF160240">
    <property type="entry name" value="Cation efflux protein cytoplasmic domain-like"/>
    <property type="match status" value="1"/>
</dbReference>